<keyword evidence="3 7" id="KW-0805">Transcription regulation</keyword>
<keyword evidence="10" id="KW-1185">Reference proteome</keyword>
<name>A0A9P3UKT8_LYOSH</name>
<comment type="function">
    <text evidence="7">Component of the Mediator complex, a coactivator involved in the regulated transcription of nearly all RNA polymerase II-dependent genes. Mediator functions as a bridge to convey information from gene-specific regulatory proteins to the basal RNA polymerase II transcription machinery. Mediator is recruited to promoters by direct interactions with regulatory proteins and serves as a scaffold for the assembly of a functional preinitiation complex with RNA polymerase II and the general transcription factors.</text>
</comment>
<evidence type="ECO:0000256" key="4">
    <source>
        <dbReference type="ARBA" id="ARBA00023159"/>
    </source>
</evidence>
<dbReference type="GO" id="GO:0006357">
    <property type="term" value="P:regulation of transcription by RNA polymerase II"/>
    <property type="evidence" value="ECO:0007669"/>
    <property type="project" value="InterPro"/>
</dbReference>
<evidence type="ECO:0000256" key="8">
    <source>
        <dbReference type="SAM" id="Coils"/>
    </source>
</evidence>
<dbReference type="InterPro" id="IPR011425">
    <property type="entry name" value="Med9"/>
</dbReference>
<reference evidence="9" key="1">
    <citation type="submission" date="2022-07" db="EMBL/GenBank/DDBJ databases">
        <title>The genome of Lyophyllum shimeji provides insight into the initial evolution of ectomycorrhizal fungal genome.</title>
        <authorList>
            <person name="Kobayashi Y."/>
            <person name="Shibata T."/>
            <person name="Hirakawa H."/>
            <person name="Shigenobu S."/>
            <person name="Nishiyama T."/>
            <person name="Yamada A."/>
            <person name="Hasebe M."/>
            <person name="Kawaguchi M."/>
        </authorList>
    </citation>
    <scope>NUCLEOTIDE SEQUENCE</scope>
    <source>
        <strain evidence="9">AT787</strain>
    </source>
</reference>
<comment type="subcellular location">
    <subcellularLocation>
        <location evidence="1 7">Nucleus</location>
    </subcellularLocation>
</comment>
<evidence type="ECO:0000313" key="10">
    <source>
        <dbReference type="Proteomes" id="UP001063166"/>
    </source>
</evidence>
<dbReference type="OrthoDB" id="2563275at2759"/>
<evidence type="ECO:0000256" key="5">
    <source>
        <dbReference type="ARBA" id="ARBA00023163"/>
    </source>
</evidence>
<dbReference type="AlphaFoldDB" id="A0A9P3UKT8"/>
<evidence type="ECO:0000256" key="7">
    <source>
        <dbReference type="RuleBase" id="RU364145"/>
    </source>
</evidence>
<sequence>MSTNPLPSSLYESLLLKLVTVLELTQRPEGITTAQSKQALLQATNDFKNSIIQAKELAVGLPGGEMSVEEQDEVIEMLEKLRDRKRERLAQFAAKTIESGGLSASENKMEIDSMASTPFHE</sequence>
<evidence type="ECO:0000256" key="2">
    <source>
        <dbReference type="ARBA" id="ARBA00008089"/>
    </source>
</evidence>
<keyword evidence="5 7" id="KW-0804">Transcription</keyword>
<dbReference type="Proteomes" id="UP001063166">
    <property type="component" value="Unassembled WGS sequence"/>
</dbReference>
<dbReference type="GO" id="GO:0016592">
    <property type="term" value="C:mediator complex"/>
    <property type="evidence" value="ECO:0007669"/>
    <property type="project" value="InterPro"/>
</dbReference>
<evidence type="ECO:0000313" key="9">
    <source>
        <dbReference type="EMBL" id="GLB36717.1"/>
    </source>
</evidence>
<evidence type="ECO:0000256" key="1">
    <source>
        <dbReference type="ARBA" id="ARBA00004123"/>
    </source>
</evidence>
<proteinExistence type="inferred from homology"/>
<dbReference type="GO" id="GO:0003712">
    <property type="term" value="F:transcription coregulator activity"/>
    <property type="evidence" value="ECO:0007669"/>
    <property type="project" value="InterPro"/>
</dbReference>
<dbReference type="EMBL" id="BRPK01000003">
    <property type="protein sequence ID" value="GLB36717.1"/>
    <property type="molecule type" value="Genomic_DNA"/>
</dbReference>
<comment type="caution">
    <text evidence="9">The sequence shown here is derived from an EMBL/GenBank/DDBJ whole genome shotgun (WGS) entry which is preliminary data.</text>
</comment>
<accession>A0A9P3UKT8</accession>
<comment type="similarity">
    <text evidence="2 7">Belongs to the Mediator complex subunit 9 family.</text>
</comment>
<evidence type="ECO:0000256" key="6">
    <source>
        <dbReference type="ARBA" id="ARBA00023242"/>
    </source>
</evidence>
<comment type="subunit">
    <text evidence="7">Component of the Mediator complex.</text>
</comment>
<protein>
    <recommendedName>
        <fullName evidence="7">Mediator of RNA polymerase II transcription subunit 9</fullName>
    </recommendedName>
    <alternativeName>
        <fullName evidence="7">Mediator complex subunit 9</fullName>
    </alternativeName>
</protein>
<evidence type="ECO:0000256" key="3">
    <source>
        <dbReference type="ARBA" id="ARBA00023015"/>
    </source>
</evidence>
<dbReference type="Pfam" id="PF07544">
    <property type="entry name" value="Med9"/>
    <property type="match status" value="1"/>
</dbReference>
<organism evidence="9 10">
    <name type="scientific">Lyophyllum shimeji</name>
    <name type="common">Hon-shimeji</name>
    <name type="synonym">Tricholoma shimeji</name>
    <dbReference type="NCBI Taxonomy" id="47721"/>
    <lineage>
        <taxon>Eukaryota</taxon>
        <taxon>Fungi</taxon>
        <taxon>Dikarya</taxon>
        <taxon>Basidiomycota</taxon>
        <taxon>Agaricomycotina</taxon>
        <taxon>Agaricomycetes</taxon>
        <taxon>Agaricomycetidae</taxon>
        <taxon>Agaricales</taxon>
        <taxon>Tricholomatineae</taxon>
        <taxon>Lyophyllaceae</taxon>
        <taxon>Lyophyllum</taxon>
    </lineage>
</organism>
<feature type="coiled-coil region" evidence="8">
    <location>
        <begin position="68"/>
        <end position="95"/>
    </location>
</feature>
<keyword evidence="6 7" id="KW-0539">Nucleus</keyword>
<keyword evidence="8" id="KW-0175">Coiled coil</keyword>
<keyword evidence="4 7" id="KW-0010">Activator</keyword>
<gene>
    <name evidence="7" type="primary">MED9</name>
    <name evidence="9" type="ORF">LshimejAT787_0310040</name>
</gene>